<feature type="transmembrane region" description="Helical" evidence="6">
    <location>
        <begin position="46"/>
        <end position="64"/>
    </location>
</feature>
<evidence type="ECO:0000256" key="6">
    <source>
        <dbReference type="SAM" id="Phobius"/>
    </source>
</evidence>
<feature type="transmembrane region" description="Helical" evidence="6">
    <location>
        <begin position="279"/>
        <end position="299"/>
    </location>
</feature>
<dbReference type="SMART" id="SM00849">
    <property type="entry name" value="Lactamase_B"/>
    <property type="match status" value="1"/>
</dbReference>
<dbReference type="EMBL" id="NRPP01000017">
    <property type="protein sequence ID" value="TFJ25159.1"/>
    <property type="molecule type" value="Genomic_DNA"/>
</dbReference>
<dbReference type="Pfam" id="PF03772">
    <property type="entry name" value="Competence"/>
    <property type="match status" value="1"/>
</dbReference>
<dbReference type="InterPro" id="IPR036866">
    <property type="entry name" value="RibonucZ/Hydroxyglut_hydro"/>
</dbReference>
<dbReference type="InterPro" id="IPR035681">
    <property type="entry name" value="ComA-like_MBL"/>
</dbReference>
<feature type="transmembrane region" description="Helical" evidence="6">
    <location>
        <begin position="382"/>
        <end position="402"/>
    </location>
</feature>
<dbReference type="Pfam" id="PF13567">
    <property type="entry name" value="DUF4131"/>
    <property type="match status" value="1"/>
</dbReference>
<feature type="transmembrane region" description="Helical" evidence="6">
    <location>
        <begin position="357"/>
        <end position="376"/>
    </location>
</feature>
<dbReference type="InterPro" id="IPR004797">
    <property type="entry name" value="Competence_ComEC/Rec2"/>
</dbReference>
<evidence type="ECO:0000256" key="3">
    <source>
        <dbReference type="ARBA" id="ARBA00022692"/>
    </source>
</evidence>
<dbReference type="GO" id="GO:0005886">
    <property type="term" value="C:plasma membrane"/>
    <property type="evidence" value="ECO:0007669"/>
    <property type="project" value="UniProtKB-SubCell"/>
</dbReference>
<feature type="transmembrane region" description="Helical" evidence="6">
    <location>
        <begin position="7"/>
        <end position="40"/>
    </location>
</feature>
<dbReference type="SUPFAM" id="SSF56281">
    <property type="entry name" value="Metallo-hydrolase/oxidoreductase"/>
    <property type="match status" value="1"/>
</dbReference>
<reference evidence="8 9" key="1">
    <citation type="journal article" date="2018" name="Int. J. Food Microbiol.">
        <title>Growth of Carnobacterium spp. isolated from chilled vacuum-packaged meat under relevant acidic conditions.</title>
        <authorList>
            <person name="Zhang P."/>
            <person name="Badoni M."/>
            <person name="Ganzle M."/>
            <person name="Yang X."/>
        </authorList>
    </citation>
    <scope>NUCLEOTIDE SEQUENCE [LARGE SCALE GENOMIC DNA]</scope>
    <source>
        <strain evidence="8 9">B2</strain>
    </source>
</reference>
<dbReference type="GO" id="GO:0030420">
    <property type="term" value="P:establishment of competence for transformation"/>
    <property type="evidence" value="ECO:0007669"/>
    <property type="project" value="InterPro"/>
</dbReference>
<name>A0A7Z8CZG4_CARDV</name>
<feature type="transmembrane region" description="Helical" evidence="6">
    <location>
        <begin position="447"/>
        <end position="472"/>
    </location>
</feature>
<dbReference type="InterPro" id="IPR001279">
    <property type="entry name" value="Metallo-B-lactamas"/>
</dbReference>
<proteinExistence type="predicted"/>
<accession>A0A7Z8CZG4</accession>
<evidence type="ECO:0000256" key="2">
    <source>
        <dbReference type="ARBA" id="ARBA00022475"/>
    </source>
</evidence>
<dbReference type="Gene3D" id="3.60.15.10">
    <property type="entry name" value="Ribonuclease Z/Hydroxyacylglutathione hydrolase-like"/>
    <property type="match status" value="1"/>
</dbReference>
<dbReference type="InterPro" id="IPR025405">
    <property type="entry name" value="DUF4131"/>
</dbReference>
<feature type="transmembrane region" description="Helical" evidence="6">
    <location>
        <begin position="409"/>
        <end position="435"/>
    </location>
</feature>
<evidence type="ECO:0000256" key="5">
    <source>
        <dbReference type="ARBA" id="ARBA00023136"/>
    </source>
</evidence>
<dbReference type="InterPro" id="IPR052159">
    <property type="entry name" value="Competence_DNA_uptake"/>
</dbReference>
<sequence length="777" mass="88860">MRGYLCFIAIFSLLIEVVLVTKFNWLSLVLSLIFLIRLYFLKKNTLFLTSCMIGLLTIAFFYLYEGANQTFLSGGEKHAQLTVLPDTIRINGDQVQFYGELACDQTKKTEKVMAFYRLKNEAEQRYWLGIVSKLRLVVDGELIVPENNRNLGQFNYRRYLAQEKCHWILRISAQKESRLQQKNIGTISYRKKLFRFIDQRLPTKVASYLKALLFSERTELSEDVVKNLKALGVVHLLSISGVHLQFLLSRVNYFLVRLGFTLETTGYCLIVFVPIYGYFAGWTVSVFRAILMLLISLIAKKLRLKWSSLDSWSIVVLFAIWLNPNSVMTLGFQLSYLLSFVMILLNQNPLKKKQTPIIESIWISLVAMLVSVPVLVCHFNEFSWFSIFANIMLVPLVVHGLIPLLVVLLVGLFLIGHTILYTGFISIVQFFLVTFERLIDEVSFRSFYLIVTGVPSFYLILITFSSLVVFFLAWESRKWTLTTSLLVLSSFLLLSLQPFLQPYGKVVIIDVGQGDSLLIKHPFNKGNYLIDTGGAVHFKQEKWKQKKDSNQKIAEKIVIPTLKAEGVSSLEKVIITHSDMDHMGALIDLAKEIKIKELVFPKGGTAKKAFKEIVHQLVKKEVKVTEALKGDVLFQTKTTYLKVVYPFEKGIGENNDSIVAYGKIGEFHWLFTGDLEKEGEEQLIAMYPSLKVDVLKIGHHGSNTSSHDPFLHQLNPKYGLISCGLNNRFKHPRPEVLQRLEKYKVNIYRTDKSGAIHYQFNKKGKTVGANVFETILK</sequence>
<dbReference type="CDD" id="cd07731">
    <property type="entry name" value="ComA-like_MBL-fold"/>
    <property type="match status" value="1"/>
</dbReference>
<evidence type="ECO:0000259" key="7">
    <source>
        <dbReference type="SMART" id="SM00849"/>
    </source>
</evidence>
<dbReference type="NCBIfam" id="TIGR00361">
    <property type="entry name" value="ComEC_Rec2"/>
    <property type="match status" value="1"/>
</dbReference>
<evidence type="ECO:0000256" key="4">
    <source>
        <dbReference type="ARBA" id="ARBA00022989"/>
    </source>
</evidence>
<feature type="transmembrane region" description="Helical" evidence="6">
    <location>
        <begin position="254"/>
        <end position="273"/>
    </location>
</feature>
<dbReference type="NCBIfam" id="TIGR00360">
    <property type="entry name" value="ComEC_N-term"/>
    <property type="match status" value="1"/>
</dbReference>
<keyword evidence="5 6" id="KW-0472">Membrane</keyword>
<organism evidence="8 9">
    <name type="scientific">Carnobacterium divergens</name>
    <name type="common">Lactobacillus divergens</name>
    <dbReference type="NCBI Taxonomy" id="2748"/>
    <lineage>
        <taxon>Bacteria</taxon>
        <taxon>Bacillati</taxon>
        <taxon>Bacillota</taxon>
        <taxon>Bacilli</taxon>
        <taxon>Lactobacillales</taxon>
        <taxon>Carnobacteriaceae</taxon>
        <taxon>Carnobacterium</taxon>
    </lineage>
</organism>
<evidence type="ECO:0000313" key="8">
    <source>
        <dbReference type="EMBL" id="TFJ25159.1"/>
    </source>
</evidence>
<dbReference type="PANTHER" id="PTHR30619">
    <property type="entry name" value="DNA INTERNALIZATION/COMPETENCE PROTEIN COMEC/REC2"/>
    <property type="match status" value="1"/>
</dbReference>
<comment type="subcellular location">
    <subcellularLocation>
        <location evidence="1">Cell membrane</location>
        <topology evidence="1">Multi-pass membrane protein</topology>
    </subcellularLocation>
</comment>
<evidence type="ECO:0000313" key="9">
    <source>
        <dbReference type="Proteomes" id="UP000297938"/>
    </source>
</evidence>
<protein>
    <submittedName>
        <fullName evidence="8">DNA internalization-related competence protein ComEC/Rec2</fullName>
    </submittedName>
</protein>
<dbReference type="AlphaFoldDB" id="A0A7Z8CZG4"/>
<dbReference type="InterPro" id="IPR004477">
    <property type="entry name" value="ComEC_N"/>
</dbReference>
<keyword evidence="3 6" id="KW-0812">Transmembrane</keyword>
<feature type="domain" description="Metallo-beta-lactamase" evidence="7">
    <location>
        <begin position="513"/>
        <end position="725"/>
    </location>
</feature>
<dbReference type="PANTHER" id="PTHR30619:SF1">
    <property type="entry name" value="RECOMBINATION PROTEIN 2"/>
    <property type="match status" value="1"/>
</dbReference>
<gene>
    <name evidence="8" type="ORF">CKN69_11135</name>
</gene>
<keyword evidence="4 6" id="KW-1133">Transmembrane helix</keyword>
<dbReference type="Proteomes" id="UP000297938">
    <property type="component" value="Unassembled WGS sequence"/>
</dbReference>
<dbReference type="RefSeq" id="WP_135026417.1">
    <property type="nucleotide sequence ID" value="NZ_JBFUWK010000004.1"/>
</dbReference>
<dbReference type="Pfam" id="PF00753">
    <property type="entry name" value="Lactamase_B"/>
    <property type="match status" value="1"/>
</dbReference>
<comment type="caution">
    <text evidence="8">The sequence shown here is derived from an EMBL/GenBank/DDBJ whole genome shotgun (WGS) entry which is preliminary data.</text>
</comment>
<keyword evidence="2" id="KW-1003">Cell membrane</keyword>
<evidence type="ECO:0000256" key="1">
    <source>
        <dbReference type="ARBA" id="ARBA00004651"/>
    </source>
</evidence>